<keyword evidence="9" id="KW-1185">Reference proteome</keyword>
<feature type="transmembrane region" description="Helical" evidence="6">
    <location>
        <begin position="267"/>
        <end position="289"/>
    </location>
</feature>
<feature type="transmembrane region" description="Helical" evidence="6">
    <location>
        <begin position="365"/>
        <end position="382"/>
    </location>
</feature>
<keyword evidence="4 6" id="KW-1133">Transmembrane helix</keyword>
<dbReference type="InterPro" id="IPR001279">
    <property type="entry name" value="Metallo-B-lactamas"/>
</dbReference>
<dbReference type="NCBIfam" id="TIGR00360">
    <property type="entry name" value="ComEC_N-term"/>
    <property type="match status" value="1"/>
</dbReference>
<evidence type="ECO:0000256" key="6">
    <source>
        <dbReference type="SAM" id="Phobius"/>
    </source>
</evidence>
<gene>
    <name evidence="8" type="primary">comA</name>
    <name evidence="8" type="ORF">MGMO_8c00090</name>
</gene>
<dbReference type="Pfam" id="PF13567">
    <property type="entry name" value="DUF4131"/>
    <property type="match status" value="1"/>
</dbReference>
<evidence type="ECO:0000256" key="3">
    <source>
        <dbReference type="ARBA" id="ARBA00022692"/>
    </source>
</evidence>
<evidence type="ECO:0000313" key="8">
    <source>
        <dbReference type="EMBL" id="ESS73872.1"/>
    </source>
</evidence>
<keyword evidence="2" id="KW-1003">Cell membrane</keyword>
<dbReference type="InterPro" id="IPR004477">
    <property type="entry name" value="ComEC_N"/>
</dbReference>
<dbReference type="GO" id="GO:0030420">
    <property type="term" value="P:establishment of competence for transformation"/>
    <property type="evidence" value="ECO:0007669"/>
    <property type="project" value="InterPro"/>
</dbReference>
<reference evidence="8 9" key="1">
    <citation type="journal article" date="2013" name="Genome Announc.">
        <title>Draft Genome Sequence of the Methanotrophic Gammaproteobacterium Methyloglobulus morosus DSM 22980 Strain KoM1.</title>
        <authorList>
            <person name="Poehlein A."/>
            <person name="Deutzmann J.S."/>
            <person name="Daniel R."/>
            <person name="Simeonova D.D."/>
        </authorList>
    </citation>
    <scope>NUCLEOTIDE SEQUENCE [LARGE SCALE GENOMIC DNA]</scope>
    <source>
        <strain evidence="8 9">KoM1</strain>
    </source>
</reference>
<feature type="transmembrane region" description="Helical" evidence="6">
    <location>
        <begin position="335"/>
        <end position="353"/>
    </location>
</feature>
<keyword evidence="3 6" id="KW-0812">Transmembrane</keyword>
<keyword evidence="5 6" id="KW-0472">Membrane</keyword>
<evidence type="ECO:0000256" key="1">
    <source>
        <dbReference type="ARBA" id="ARBA00004651"/>
    </source>
</evidence>
<dbReference type="EMBL" id="AYLO01000008">
    <property type="protein sequence ID" value="ESS73872.1"/>
    <property type="molecule type" value="Genomic_DNA"/>
</dbReference>
<dbReference type="PATRIC" id="fig|1116472.3.peg.185"/>
<feature type="transmembrane region" description="Helical" evidence="6">
    <location>
        <begin position="310"/>
        <end position="329"/>
    </location>
</feature>
<feature type="transmembrane region" description="Helical" evidence="6">
    <location>
        <begin position="231"/>
        <end position="255"/>
    </location>
</feature>
<feature type="transmembrane region" description="Helical" evidence="6">
    <location>
        <begin position="480"/>
        <end position="497"/>
    </location>
</feature>
<dbReference type="SUPFAM" id="SSF56281">
    <property type="entry name" value="Metallo-hydrolase/oxidoreductase"/>
    <property type="match status" value="1"/>
</dbReference>
<dbReference type="Pfam" id="PF03772">
    <property type="entry name" value="Competence"/>
    <property type="match status" value="1"/>
</dbReference>
<organism evidence="8 9">
    <name type="scientific">Methyloglobulus morosus KoM1</name>
    <dbReference type="NCBI Taxonomy" id="1116472"/>
    <lineage>
        <taxon>Bacteria</taxon>
        <taxon>Pseudomonadati</taxon>
        <taxon>Pseudomonadota</taxon>
        <taxon>Gammaproteobacteria</taxon>
        <taxon>Methylococcales</taxon>
        <taxon>Methylococcaceae</taxon>
        <taxon>Methyloglobulus</taxon>
    </lineage>
</organism>
<proteinExistence type="predicted"/>
<dbReference type="InterPro" id="IPR052159">
    <property type="entry name" value="Competence_DNA_uptake"/>
</dbReference>
<comment type="caution">
    <text evidence="8">The sequence shown here is derived from an EMBL/GenBank/DDBJ whole genome shotgun (WGS) entry which is preliminary data.</text>
</comment>
<evidence type="ECO:0000256" key="5">
    <source>
        <dbReference type="ARBA" id="ARBA00023136"/>
    </source>
</evidence>
<evidence type="ECO:0000259" key="7">
    <source>
        <dbReference type="SMART" id="SM00849"/>
    </source>
</evidence>
<feature type="transmembrane region" description="Helical" evidence="6">
    <location>
        <begin position="456"/>
        <end position="473"/>
    </location>
</feature>
<feature type="transmembrane region" description="Helical" evidence="6">
    <location>
        <begin position="424"/>
        <end position="444"/>
    </location>
</feature>
<dbReference type="PANTHER" id="PTHR30619">
    <property type="entry name" value="DNA INTERNALIZATION/COMPETENCE PROTEIN COMEC/REC2"/>
    <property type="match status" value="1"/>
</dbReference>
<evidence type="ECO:0000313" key="9">
    <source>
        <dbReference type="Proteomes" id="UP000017842"/>
    </source>
</evidence>
<evidence type="ECO:0000256" key="2">
    <source>
        <dbReference type="ARBA" id="ARBA00022475"/>
    </source>
</evidence>
<dbReference type="Gene3D" id="3.60.15.10">
    <property type="entry name" value="Ribonuclease Z/Hydroxyacylglutathione hydrolase-like"/>
    <property type="match status" value="1"/>
</dbReference>
<protein>
    <submittedName>
        <fullName evidence="8">Competence protein ComA</fullName>
    </submittedName>
</protein>
<dbReference type="NCBIfam" id="TIGR00361">
    <property type="entry name" value="ComEC_Rec2"/>
    <property type="match status" value="1"/>
</dbReference>
<feature type="transmembrane region" description="Helical" evidence="6">
    <location>
        <begin position="394"/>
        <end position="417"/>
    </location>
</feature>
<dbReference type="PANTHER" id="PTHR30619:SF1">
    <property type="entry name" value="RECOMBINATION PROTEIN 2"/>
    <property type="match status" value="1"/>
</dbReference>
<dbReference type="Proteomes" id="UP000017842">
    <property type="component" value="Unassembled WGS sequence"/>
</dbReference>
<dbReference type="STRING" id="1116472.MGMO_8c00090"/>
<dbReference type="AlphaFoldDB" id="V5C5Y4"/>
<dbReference type="SMART" id="SM00849">
    <property type="entry name" value="Lactamase_B"/>
    <property type="match status" value="1"/>
</dbReference>
<dbReference type="OrthoDB" id="9761531at2"/>
<dbReference type="InterPro" id="IPR025405">
    <property type="entry name" value="DUF4131"/>
</dbReference>
<dbReference type="InterPro" id="IPR004797">
    <property type="entry name" value="Competence_ComEC/Rec2"/>
</dbReference>
<sequence length="756" mass="82512">MVVFVLCFLVGILCVQQMTALPEPIWAVAVVCAAAVTVWLRCWGGLFLLLGILWAAVFASLSLNHRLPEQLAGQDIQIQGYIADLPEHEGNHVRFNFTVTGSTKQIPPKLRLTWYYPDKVVKAGQEWAVTVRLKPPHGTFNPGGFDYERWLFLEGIGASGYIRPKPEPRLVDSGSTKTSLLVWRQHIAEQLARTLANSESLPLIKALTIGDGNSLSPRQWEIFRQTGTTHLMVISGSHIGLIAGLVYLLVVRFWAWTGILVWSPQKVAAMTAMVVAIFYAGLTGFSVPAQRSALMIAIAMTAIVQQRNTRPFNVLAVALFAVLVIDPLVVLSAGFWLSFIAVSLIIYVIAGRLGKPGLIRGSIKINWVTSIGLAPLLLFFFQQVSLISPLANLIAVPIISLLVVPIALFATLILFVAPIVAAKLFIVVDVTLQGLWWVLVKLAALPLSTAAHSQPSGWALVFAIPGILLLFSPKGMPSRHLGWVMLFPLVFTGSSIIHPGAVKLTLLDVGQGLSAVVQTANHVLVYDAGAKFSATSDMGQSVVIPFLRYQGIDKVNTLIVSHGDNDHIGGVGSVVGHIDTGDILTSVPLQLMEYSPIQCKVGQSWTWDQVTFSILSPKVANLLSDNNNSCVLQIQAQKGTALLTGDIEAEAESWLVETYKDKLKADVLIAPHHGSQTSSTSTFLKAVQPNTVLIPVGYRNQFGHPHQDVLRRYSDLHIRVFNNSEDGSIEVNMDNGIKVEAWRATEARYWNNVVSR</sequence>
<dbReference type="InterPro" id="IPR036866">
    <property type="entry name" value="RibonucZ/Hydroxyglut_hydro"/>
</dbReference>
<accession>V5C5Y4</accession>
<dbReference type="CDD" id="cd07731">
    <property type="entry name" value="ComA-like_MBL-fold"/>
    <property type="match status" value="1"/>
</dbReference>
<comment type="subcellular location">
    <subcellularLocation>
        <location evidence="1">Cell membrane</location>
        <topology evidence="1">Multi-pass membrane protein</topology>
    </subcellularLocation>
</comment>
<name>V5C5Y4_9GAMM</name>
<dbReference type="Pfam" id="PF00753">
    <property type="entry name" value="Lactamase_B"/>
    <property type="match status" value="1"/>
</dbReference>
<dbReference type="GO" id="GO:0005886">
    <property type="term" value="C:plasma membrane"/>
    <property type="evidence" value="ECO:0007669"/>
    <property type="project" value="UniProtKB-SubCell"/>
</dbReference>
<dbReference type="InterPro" id="IPR035681">
    <property type="entry name" value="ComA-like_MBL"/>
</dbReference>
<dbReference type="eggNOG" id="COG2333">
    <property type="taxonomic scope" value="Bacteria"/>
</dbReference>
<dbReference type="eggNOG" id="COG0658">
    <property type="taxonomic scope" value="Bacteria"/>
</dbReference>
<feature type="transmembrane region" description="Helical" evidence="6">
    <location>
        <begin position="43"/>
        <end position="63"/>
    </location>
</feature>
<feature type="domain" description="Metallo-beta-lactamase" evidence="7">
    <location>
        <begin position="511"/>
        <end position="698"/>
    </location>
</feature>
<evidence type="ECO:0000256" key="4">
    <source>
        <dbReference type="ARBA" id="ARBA00022989"/>
    </source>
</evidence>
<dbReference type="RefSeq" id="WP_023493107.1">
    <property type="nucleotide sequence ID" value="NZ_AYLO01000008.1"/>
</dbReference>